<keyword evidence="3" id="KW-1185">Reference proteome</keyword>
<sequence length="67" mass="7286">MRGALAVAYLLAMPAAASQSPSDPVSNDVFELVRRGDLEWARSYVASLPPEWLPSAADGRRRVGEEE</sequence>
<dbReference type="RefSeq" id="WP_420242127.1">
    <property type="nucleotide sequence ID" value="NZ_BOPV01000001.1"/>
</dbReference>
<evidence type="ECO:0000256" key="1">
    <source>
        <dbReference type="SAM" id="SignalP"/>
    </source>
</evidence>
<feature type="chain" id="PRO_5035767559" evidence="1">
    <location>
        <begin position="18"/>
        <end position="67"/>
    </location>
</feature>
<feature type="signal peptide" evidence="1">
    <location>
        <begin position="1"/>
        <end position="17"/>
    </location>
</feature>
<dbReference type="AlphaFoldDB" id="A0A8S8X6R8"/>
<gene>
    <name evidence="2" type="ORF">TMPK1_12650</name>
</gene>
<evidence type="ECO:0000313" key="2">
    <source>
        <dbReference type="EMBL" id="GIL39028.1"/>
    </source>
</evidence>
<accession>A0A8S8X6R8</accession>
<name>A0A8S8X6R8_9PROT</name>
<reference evidence="2" key="1">
    <citation type="submission" date="2021-02" db="EMBL/GenBank/DDBJ databases">
        <title>Genome sequence of Rhodospirillales sp. strain TMPK1 isolated from soil.</title>
        <authorList>
            <person name="Nakai R."/>
            <person name="Kusada H."/>
            <person name="Tamaki H."/>
        </authorList>
    </citation>
    <scope>NUCLEOTIDE SEQUENCE</scope>
    <source>
        <strain evidence="2">TMPK1</strain>
    </source>
</reference>
<organism evidence="2 3">
    <name type="scientific">Roseiterribacter gracilis</name>
    <dbReference type="NCBI Taxonomy" id="2812848"/>
    <lineage>
        <taxon>Bacteria</taxon>
        <taxon>Pseudomonadati</taxon>
        <taxon>Pseudomonadota</taxon>
        <taxon>Alphaproteobacteria</taxon>
        <taxon>Rhodospirillales</taxon>
        <taxon>Roseiterribacteraceae</taxon>
        <taxon>Roseiterribacter</taxon>
    </lineage>
</organism>
<dbReference type="EMBL" id="BOPV01000001">
    <property type="protein sequence ID" value="GIL39028.1"/>
    <property type="molecule type" value="Genomic_DNA"/>
</dbReference>
<protein>
    <submittedName>
        <fullName evidence="2">Uncharacterized protein</fullName>
    </submittedName>
</protein>
<proteinExistence type="predicted"/>
<keyword evidence="1" id="KW-0732">Signal</keyword>
<comment type="caution">
    <text evidence="2">The sequence shown here is derived from an EMBL/GenBank/DDBJ whole genome shotgun (WGS) entry which is preliminary data.</text>
</comment>
<evidence type="ECO:0000313" key="3">
    <source>
        <dbReference type="Proteomes" id="UP000681075"/>
    </source>
</evidence>
<dbReference type="Proteomes" id="UP000681075">
    <property type="component" value="Unassembled WGS sequence"/>
</dbReference>